<accession>B9D4M3</accession>
<dbReference type="Proteomes" id="UP000003082">
    <property type="component" value="Unassembled WGS sequence"/>
</dbReference>
<dbReference type="AlphaFoldDB" id="B9D4M3"/>
<feature type="region of interest" description="Disordered" evidence="1">
    <location>
        <begin position="1"/>
        <end position="38"/>
    </location>
</feature>
<comment type="caution">
    <text evidence="2">The sequence shown here is derived from an EMBL/GenBank/DDBJ whole genome shotgun (WGS) entry which is preliminary data.</text>
</comment>
<keyword evidence="3" id="KW-1185">Reference proteome</keyword>
<organism evidence="2 3">
    <name type="scientific">Campylobacter rectus RM3267</name>
    <dbReference type="NCBI Taxonomy" id="553218"/>
    <lineage>
        <taxon>Bacteria</taxon>
        <taxon>Pseudomonadati</taxon>
        <taxon>Campylobacterota</taxon>
        <taxon>Epsilonproteobacteria</taxon>
        <taxon>Campylobacterales</taxon>
        <taxon>Campylobacteraceae</taxon>
        <taxon>Campylobacter</taxon>
    </lineage>
</organism>
<sequence length="38" mass="4324">MGIFDERRGGSSRKIARKSPKTTALILRRNQKSYTQTA</sequence>
<gene>
    <name evidence="2" type="ORF">CAMRE0001_2081</name>
</gene>
<name>B9D4M3_CAMRE</name>
<protein>
    <submittedName>
        <fullName evidence="2">Uncharacterized protein</fullName>
    </submittedName>
</protein>
<evidence type="ECO:0000313" key="2">
    <source>
        <dbReference type="EMBL" id="EEF13058.1"/>
    </source>
</evidence>
<reference evidence="2 3" key="1">
    <citation type="submission" date="2008-08" db="EMBL/GenBank/DDBJ databases">
        <authorList>
            <person name="Madupu R."/>
            <person name="Durkin A.S."/>
            <person name="Torralba M."/>
            <person name="Methe B."/>
            <person name="Sutton G.G."/>
            <person name="Strausberg R.L."/>
            <person name="Nelson K.E."/>
        </authorList>
    </citation>
    <scope>NUCLEOTIDE SEQUENCE [LARGE SCALE GENOMIC DNA]</scope>
    <source>
        <strain evidence="2 3">RM3267</strain>
    </source>
</reference>
<proteinExistence type="predicted"/>
<dbReference type="EMBL" id="ACFU01000028">
    <property type="protein sequence ID" value="EEF13058.1"/>
    <property type="molecule type" value="Genomic_DNA"/>
</dbReference>
<evidence type="ECO:0000256" key="1">
    <source>
        <dbReference type="SAM" id="MobiDB-lite"/>
    </source>
</evidence>
<evidence type="ECO:0000313" key="3">
    <source>
        <dbReference type="Proteomes" id="UP000003082"/>
    </source>
</evidence>
<feature type="compositionally biased region" description="Basic residues" evidence="1">
    <location>
        <begin position="10"/>
        <end position="20"/>
    </location>
</feature>